<accession>A5FUW8</accession>
<dbReference type="KEGG" id="acr:Acry_0172"/>
<keyword evidence="2" id="KW-0732">Signal</keyword>
<sequence length="193" mass="19424">MSLRRAGAVVLVVAMFAALPGRGLAQSGQSVVTVPEAPPVASAPSPAMPDGALPAPDLPNAPTLPGDQGGAFAGPATPKGSQATPPAPPKQVKPIWDPRQAAILDVLEKADGAVNRIIAPVGSSFTEGALRVTIGACVVRPADMPPDAAVYMTVRHGMAAPDLFRGWLIRSEPGATVVGDAAVTFRLIGCSAG</sequence>
<feature type="signal peptide" evidence="2">
    <location>
        <begin position="1"/>
        <end position="25"/>
    </location>
</feature>
<evidence type="ECO:0000313" key="3">
    <source>
        <dbReference type="EMBL" id="ABQ29400.1"/>
    </source>
</evidence>
<reference evidence="3 4" key="1">
    <citation type="submission" date="2007-05" db="EMBL/GenBank/DDBJ databases">
        <title>Complete sequence of chromosome of Acidiphilium cryptum JF-5.</title>
        <authorList>
            <consortium name="US DOE Joint Genome Institute"/>
            <person name="Copeland A."/>
            <person name="Lucas S."/>
            <person name="Lapidus A."/>
            <person name="Barry K."/>
            <person name="Detter J.C."/>
            <person name="Glavina del Rio T."/>
            <person name="Hammon N."/>
            <person name="Israni S."/>
            <person name="Dalin E."/>
            <person name="Tice H."/>
            <person name="Pitluck S."/>
            <person name="Sims D."/>
            <person name="Brettin T."/>
            <person name="Bruce D."/>
            <person name="Han C."/>
            <person name="Schmutz J."/>
            <person name="Larimer F."/>
            <person name="Land M."/>
            <person name="Hauser L."/>
            <person name="Kyrpides N."/>
            <person name="Kim E."/>
            <person name="Magnuson T."/>
            <person name="Richardson P."/>
        </authorList>
    </citation>
    <scope>NUCLEOTIDE SEQUENCE [LARGE SCALE GENOMIC DNA]</scope>
    <source>
        <strain evidence="3 4">JF-5</strain>
    </source>
</reference>
<keyword evidence="4" id="KW-1185">Reference proteome</keyword>
<dbReference type="EMBL" id="CP000697">
    <property type="protein sequence ID" value="ABQ29400.1"/>
    <property type="molecule type" value="Genomic_DNA"/>
</dbReference>
<evidence type="ECO:0000313" key="4">
    <source>
        <dbReference type="Proteomes" id="UP000000245"/>
    </source>
</evidence>
<evidence type="ECO:0000256" key="2">
    <source>
        <dbReference type="SAM" id="SignalP"/>
    </source>
</evidence>
<dbReference type="eggNOG" id="COG4765">
    <property type="taxonomic scope" value="Bacteria"/>
</dbReference>
<feature type="compositionally biased region" description="Low complexity" evidence="1">
    <location>
        <begin position="36"/>
        <end position="49"/>
    </location>
</feature>
<dbReference type="Proteomes" id="UP000000245">
    <property type="component" value="Chromosome"/>
</dbReference>
<evidence type="ECO:0008006" key="5">
    <source>
        <dbReference type="Google" id="ProtNLM"/>
    </source>
</evidence>
<proteinExistence type="predicted"/>
<feature type="region of interest" description="Disordered" evidence="1">
    <location>
        <begin position="36"/>
        <end position="93"/>
    </location>
</feature>
<dbReference type="AlphaFoldDB" id="A5FUW8"/>
<dbReference type="Pfam" id="PF09923">
    <property type="entry name" value="DUF2155"/>
    <property type="match status" value="1"/>
</dbReference>
<dbReference type="STRING" id="349163.Acry_0172"/>
<protein>
    <recommendedName>
        <fullName evidence="5">Ig-like domain-containing protein</fullName>
    </recommendedName>
</protein>
<gene>
    <name evidence="3" type="ordered locus">Acry_0172</name>
</gene>
<feature type="chain" id="PRO_5002681280" description="Ig-like domain-containing protein" evidence="2">
    <location>
        <begin position="26"/>
        <end position="193"/>
    </location>
</feature>
<evidence type="ECO:0000256" key="1">
    <source>
        <dbReference type="SAM" id="MobiDB-lite"/>
    </source>
</evidence>
<organism evidence="3 4">
    <name type="scientific">Acidiphilium cryptum (strain JF-5)</name>
    <dbReference type="NCBI Taxonomy" id="349163"/>
    <lineage>
        <taxon>Bacteria</taxon>
        <taxon>Pseudomonadati</taxon>
        <taxon>Pseudomonadota</taxon>
        <taxon>Alphaproteobacteria</taxon>
        <taxon>Acetobacterales</taxon>
        <taxon>Acidocellaceae</taxon>
        <taxon>Acidiphilium</taxon>
    </lineage>
</organism>
<name>A5FUW8_ACICJ</name>
<dbReference type="HOGENOM" id="CLU_1589775_0_0_5"/>
<dbReference type="InterPro" id="IPR019225">
    <property type="entry name" value="DUF2155"/>
</dbReference>
<dbReference type="RefSeq" id="WP_007422385.1">
    <property type="nucleotide sequence ID" value="NC_009484.1"/>
</dbReference>